<dbReference type="PANTHER" id="PTHR31920">
    <property type="entry name" value="B3 DOMAIN-CONTAINING"/>
    <property type="match status" value="1"/>
</dbReference>
<evidence type="ECO:0000313" key="8">
    <source>
        <dbReference type="EMBL" id="RDX87194.1"/>
    </source>
</evidence>
<keyword evidence="5" id="KW-0539">Nucleus</keyword>
<dbReference type="Pfam" id="PF02362">
    <property type="entry name" value="B3"/>
    <property type="match status" value="2"/>
</dbReference>
<keyword evidence="2" id="KW-0805">Transcription regulation</keyword>
<protein>
    <submittedName>
        <fullName evidence="8">B3 domain-containing transcription factor VRN1</fullName>
    </submittedName>
</protein>
<evidence type="ECO:0000256" key="1">
    <source>
        <dbReference type="ARBA" id="ARBA00004123"/>
    </source>
</evidence>
<sequence>MGNSIKAERRIYRSRSCMATKYPPQPQPQGKLIHFFKIITVHNLHEGKLLISYILMTMSVRLAAITIPNKFVEKYGEGLSNTLFLKTPNGAEWKLNLEKRDGKIWFQKGWKEFAEYHSLAHGHLLVFRCQRTSHFQVYIHDLSALEIDYPFKEIEGKTTSNIQGNKPPNDENLEYHRPGQKRKDNSSLECLQLYQMMRSKCAKVENSLVLPKKALHHTDTKCKEKSKVVANQVTALDRASSVKACNPFFLVVMRPSYVHSNGGPLNLPAEFCRRHFGLHKKQRHINLQVLNGRIWPAKYTIQIDNTRAKFRLSSGWKAFVKHNNLKVGDFCTFELIDATKLTFLVLIFRETDSSNCSTSQESDQLRTACQRQRKEMKTITATK</sequence>
<feature type="compositionally biased region" description="Basic and acidic residues" evidence="6">
    <location>
        <begin position="173"/>
        <end position="184"/>
    </location>
</feature>
<dbReference type="PANTHER" id="PTHR31920:SF108">
    <property type="entry name" value="B3 DOMAIN-CONTAINING TRANSCRIPTION FACTOR VRN1-LIKE"/>
    <property type="match status" value="1"/>
</dbReference>
<evidence type="ECO:0000313" key="9">
    <source>
        <dbReference type="Proteomes" id="UP000257109"/>
    </source>
</evidence>
<comment type="subcellular location">
    <subcellularLocation>
        <location evidence="1">Nucleus</location>
    </subcellularLocation>
</comment>
<dbReference type="PROSITE" id="PS50863">
    <property type="entry name" value="B3"/>
    <property type="match status" value="2"/>
</dbReference>
<dbReference type="OrthoDB" id="1864528at2759"/>
<feature type="region of interest" description="Disordered" evidence="6">
    <location>
        <begin position="158"/>
        <end position="184"/>
    </location>
</feature>
<evidence type="ECO:0000256" key="5">
    <source>
        <dbReference type="ARBA" id="ARBA00023242"/>
    </source>
</evidence>
<dbReference type="SUPFAM" id="SSF101936">
    <property type="entry name" value="DNA-binding pseudobarrel domain"/>
    <property type="match status" value="2"/>
</dbReference>
<dbReference type="SMART" id="SM01019">
    <property type="entry name" value="B3"/>
    <property type="match status" value="2"/>
</dbReference>
<comment type="caution">
    <text evidence="8">The sequence shown here is derived from an EMBL/GenBank/DDBJ whole genome shotgun (WGS) entry which is preliminary data.</text>
</comment>
<gene>
    <name evidence="8" type="primary">VRN1</name>
    <name evidence="8" type="ORF">CR513_31367</name>
</gene>
<keyword evidence="9" id="KW-1185">Reference proteome</keyword>
<keyword evidence="3" id="KW-0238">DNA-binding</keyword>
<dbReference type="AlphaFoldDB" id="A0A371G9G9"/>
<dbReference type="InterPro" id="IPR050655">
    <property type="entry name" value="Plant_B3_domain"/>
</dbReference>
<feature type="non-terminal residue" evidence="8">
    <location>
        <position position="383"/>
    </location>
</feature>
<reference evidence="8" key="1">
    <citation type="submission" date="2018-05" db="EMBL/GenBank/DDBJ databases">
        <title>Draft genome of Mucuna pruriens seed.</title>
        <authorList>
            <person name="Nnadi N.E."/>
            <person name="Vos R."/>
            <person name="Hasami M.H."/>
            <person name="Devisetty U.K."/>
            <person name="Aguiy J.C."/>
        </authorList>
    </citation>
    <scope>NUCLEOTIDE SEQUENCE [LARGE SCALE GENOMIC DNA]</scope>
    <source>
        <strain evidence="8">JCA_2017</strain>
    </source>
</reference>
<dbReference type="InterPro" id="IPR015300">
    <property type="entry name" value="DNA-bd_pseudobarrel_sf"/>
</dbReference>
<dbReference type="STRING" id="157652.A0A371G9G9"/>
<feature type="domain" description="TF-B3" evidence="7">
    <location>
        <begin position="250"/>
        <end position="351"/>
    </location>
</feature>
<accession>A0A371G9G9</accession>
<evidence type="ECO:0000256" key="2">
    <source>
        <dbReference type="ARBA" id="ARBA00023015"/>
    </source>
</evidence>
<dbReference type="GO" id="GO:0003677">
    <property type="term" value="F:DNA binding"/>
    <property type="evidence" value="ECO:0007669"/>
    <property type="project" value="UniProtKB-KW"/>
</dbReference>
<feature type="non-terminal residue" evidence="8">
    <location>
        <position position="1"/>
    </location>
</feature>
<dbReference type="CDD" id="cd10017">
    <property type="entry name" value="B3_DNA"/>
    <property type="match status" value="2"/>
</dbReference>
<name>A0A371G9G9_MUCPR</name>
<evidence type="ECO:0000259" key="7">
    <source>
        <dbReference type="PROSITE" id="PS50863"/>
    </source>
</evidence>
<dbReference type="Proteomes" id="UP000257109">
    <property type="component" value="Unassembled WGS sequence"/>
</dbReference>
<dbReference type="Gene3D" id="2.40.330.10">
    <property type="entry name" value="DNA-binding pseudobarrel domain"/>
    <property type="match status" value="2"/>
</dbReference>
<proteinExistence type="predicted"/>
<dbReference type="InterPro" id="IPR003340">
    <property type="entry name" value="B3_DNA-bd"/>
</dbReference>
<evidence type="ECO:0000256" key="6">
    <source>
        <dbReference type="SAM" id="MobiDB-lite"/>
    </source>
</evidence>
<evidence type="ECO:0000256" key="4">
    <source>
        <dbReference type="ARBA" id="ARBA00023163"/>
    </source>
</evidence>
<dbReference type="GO" id="GO:0005634">
    <property type="term" value="C:nucleus"/>
    <property type="evidence" value="ECO:0007669"/>
    <property type="project" value="UniProtKB-SubCell"/>
</dbReference>
<organism evidence="8 9">
    <name type="scientific">Mucuna pruriens</name>
    <name type="common">Velvet bean</name>
    <name type="synonym">Dolichos pruriens</name>
    <dbReference type="NCBI Taxonomy" id="157652"/>
    <lineage>
        <taxon>Eukaryota</taxon>
        <taxon>Viridiplantae</taxon>
        <taxon>Streptophyta</taxon>
        <taxon>Embryophyta</taxon>
        <taxon>Tracheophyta</taxon>
        <taxon>Spermatophyta</taxon>
        <taxon>Magnoliopsida</taxon>
        <taxon>eudicotyledons</taxon>
        <taxon>Gunneridae</taxon>
        <taxon>Pentapetalae</taxon>
        <taxon>rosids</taxon>
        <taxon>fabids</taxon>
        <taxon>Fabales</taxon>
        <taxon>Fabaceae</taxon>
        <taxon>Papilionoideae</taxon>
        <taxon>50 kb inversion clade</taxon>
        <taxon>NPAAA clade</taxon>
        <taxon>indigoferoid/millettioid clade</taxon>
        <taxon>Phaseoleae</taxon>
        <taxon>Mucuna</taxon>
    </lineage>
</organism>
<keyword evidence="4" id="KW-0804">Transcription</keyword>
<evidence type="ECO:0000256" key="3">
    <source>
        <dbReference type="ARBA" id="ARBA00023125"/>
    </source>
</evidence>
<feature type="domain" description="TF-B3" evidence="7">
    <location>
        <begin position="50"/>
        <end position="143"/>
    </location>
</feature>
<dbReference type="EMBL" id="QJKJ01006298">
    <property type="protein sequence ID" value="RDX87194.1"/>
    <property type="molecule type" value="Genomic_DNA"/>
</dbReference>